<organism evidence="7 8">
    <name type="scientific">Neovison vison</name>
    <name type="common">American mink</name>
    <name type="synonym">Mustela vison</name>
    <dbReference type="NCBI Taxonomy" id="452646"/>
    <lineage>
        <taxon>Eukaryota</taxon>
        <taxon>Metazoa</taxon>
        <taxon>Chordata</taxon>
        <taxon>Craniata</taxon>
        <taxon>Vertebrata</taxon>
        <taxon>Euteleostomi</taxon>
        <taxon>Mammalia</taxon>
        <taxon>Eutheria</taxon>
        <taxon>Laurasiatheria</taxon>
        <taxon>Carnivora</taxon>
        <taxon>Caniformia</taxon>
        <taxon>Musteloidea</taxon>
        <taxon>Mustelidae</taxon>
        <taxon>Mustelinae</taxon>
        <taxon>Neogale</taxon>
    </lineage>
</organism>
<feature type="transmembrane region" description="Helical" evidence="6">
    <location>
        <begin position="185"/>
        <end position="207"/>
    </location>
</feature>
<keyword evidence="8" id="KW-1185">Reference proteome</keyword>
<dbReference type="GO" id="GO:0007166">
    <property type="term" value="P:cell surface receptor signaling pathway"/>
    <property type="evidence" value="ECO:0007669"/>
    <property type="project" value="TreeGrafter"/>
</dbReference>
<evidence type="ECO:0000256" key="3">
    <source>
        <dbReference type="ARBA" id="ARBA00022692"/>
    </source>
</evidence>
<evidence type="ECO:0000256" key="5">
    <source>
        <dbReference type="ARBA" id="ARBA00023136"/>
    </source>
</evidence>
<dbReference type="AlphaFoldDB" id="A0A8C7C9H8"/>
<dbReference type="GO" id="GO:0005886">
    <property type="term" value="C:plasma membrane"/>
    <property type="evidence" value="ECO:0007669"/>
    <property type="project" value="TreeGrafter"/>
</dbReference>
<dbReference type="InterPro" id="IPR030417">
    <property type="entry name" value="MS4A"/>
</dbReference>
<keyword evidence="4 6" id="KW-1133">Transmembrane helix</keyword>
<reference evidence="7" key="2">
    <citation type="submission" date="2025-09" db="UniProtKB">
        <authorList>
            <consortium name="Ensembl"/>
        </authorList>
    </citation>
    <scope>IDENTIFICATION</scope>
</reference>
<comment type="similarity">
    <text evidence="2">Belongs to the MS4A family.</text>
</comment>
<protein>
    <recommendedName>
        <fullName evidence="9">Membrane-spanning 4-domains subfamily A member 6A</fullName>
    </recommendedName>
</protein>
<evidence type="ECO:0000256" key="1">
    <source>
        <dbReference type="ARBA" id="ARBA00004141"/>
    </source>
</evidence>
<keyword evidence="3 6" id="KW-0812">Transmembrane</keyword>
<evidence type="ECO:0000256" key="2">
    <source>
        <dbReference type="ARBA" id="ARBA00009565"/>
    </source>
</evidence>
<dbReference type="Pfam" id="PF04103">
    <property type="entry name" value="CD20"/>
    <property type="match status" value="1"/>
</dbReference>
<evidence type="ECO:0000313" key="7">
    <source>
        <dbReference type="Ensembl" id="ENSNVIP00000028923.1"/>
    </source>
</evidence>
<evidence type="ECO:0000256" key="6">
    <source>
        <dbReference type="SAM" id="Phobius"/>
    </source>
</evidence>
<dbReference type="GeneTree" id="ENSGT00940000162688"/>
<evidence type="ECO:0000313" key="8">
    <source>
        <dbReference type="Proteomes" id="UP000694425"/>
    </source>
</evidence>
<dbReference type="GO" id="GO:0005802">
    <property type="term" value="C:trans-Golgi network"/>
    <property type="evidence" value="ECO:0007669"/>
    <property type="project" value="TreeGrafter"/>
</dbReference>
<feature type="transmembrane region" description="Helical" evidence="6">
    <location>
        <begin position="46"/>
        <end position="65"/>
    </location>
</feature>
<dbReference type="PANTHER" id="PTHR23320:SF135">
    <property type="entry name" value="MEMBRANE-SPANNING 4-DOMAINS SUBFAMILY A MEMBER 6A"/>
    <property type="match status" value="1"/>
</dbReference>
<sequence length="251" mass="27162">VSQPMANQTIIVLTPNGINFPKTEDPKPTNEGQDSLEKHLKTDVKILGTIQILCGVMVLSLGIILVSVPSSPQFAPTLSALLKAAYPFIGALCFVISGILSIIMEKKSTKPLAQSSVAANILGSLFALMGFILLSVNLAALDPAFWKCELNKEDKAPTGDYFYHYMHPYIKNECFMAKTTLAGTLSVMLICTVLEFCLAVLAAVVWWKKAHSTFTGSVLFLPQSYKNKSGIPLAKSLKASSDPGYEELLTS</sequence>
<dbReference type="InterPro" id="IPR007237">
    <property type="entry name" value="CD20-like"/>
</dbReference>
<dbReference type="PANTHER" id="PTHR23320">
    <property type="entry name" value="MEMBRANE-SPANNING 4-DOMAINS SUBFAMILY A MS4A -RELATED"/>
    <property type="match status" value="1"/>
</dbReference>
<feature type="transmembrane region" description="Helical" evidence="6">
    <location>
        <begin position="85"/>
        <end position="105"/>
    </location>
</feature>
<dbReference type="Proteomes" id="UP000694425">
    <property type="component" value="Unplaced"/>
</dbReference>
<keyword evidence="5 6" id="KW-0472">Membrane</keyword>
<evidence type="ECO:0008006" key="9">
    <source>
        <dbReference type="Google" id="ProtNLM"/>
    </source>
</evidence>
<name>A0A8C7C9H8_NEOVI</name>
<proteinExistence type="inferred from homology"/>
<dbReference type="Ensembl" id="ENSNVIT00000033513.1">
    <property type="protein sequence ID" value="ENSNVIP00000028923.1"/>
    <property type="gene ID" value="ENSNVIG00000022294.1"/>
</dbReference>
<accession>A0A8C7C9H8</accession>
<evidence type="ECO:0000256" key="4">
    <source>
        <dbReference type="ARBA" id="ARBA00022989"/>
    </source>
</evidence>
<feature type="transmembrane region" description="Helical" evidence="6">
    <location>
        <begin position="117"/>
        <end position="140"/>
    </location>
</feature>
<reference evidence="7" key="1">
    <citation type="submission" date="2025-08" db="UniProtKB">
        <authorList>
            <consortium name="Ensembl"/>
        </authorList>
    </citation>
    <scope>IDENTIFICATION</scope>
</reference>
<comment type="subcellular location">
    <subcellularLocation>
        <location evidence="1">Membrane</location>
        <topology evidence="1">Multi-pass membrane protein</topology>
    </subcellularLocation>
</comment>